<proteinExistence type="predicted"/>
<evidence type="ECO:0000313" key="2">
    <source>
        <dbReference type="EMBL" id="OGL89411.1"/>
    </source>
</evidence>
<evidence type="ECO:0008006" key="4">
    <source>
        <dbReference type="Google" id="ProtNLM"/>
    </source>
</evidence>
<reference evidence="2 3" key="1">
    <citation type="journal article" date="2016" name="Nat. Commun.">
        <title>Thousands of microbial genomes shed light on interconnected biogeochemical processes in an aquifer system.</title>
        <authorList>
            <person name="Anantharaman K."/>
            <person name="Brown C.T."/>
            <person name="Hug L.A."/>
            <person name="Sharon I."/>
            <person name="Castelle C.J."/>
            <person name="Probst A.J."/>
            <person name="Thomas B.C."/>
            <person name="Singh A."/>
            <person name="Wilkins M.J."/>
            <person name="Karaoz U."/>
            <person name="Brodie E.L."/>
            <person name="Williams K.H."/>
            <person name="Hubbard S.S."/>
            <person name="Banfield J.F."/>
        </authorList>
    </citation>
    <scope>NUCLEOTIDE SEQUENCE [LARGE SCALE GENOMIC DNA]</scope>
</reference>
<name>A0A1F7VG51_9BACT</name>
<accession>A0A1F7VG51</accession>
<evidence type="ECO:0000313" key="3">
    <source>
        <dbReference type="Proteomes" id="UP000176678"/>
    </source>
</evidence>
<feature type="chain" id="PRO_5009533259" description="DUF5667 domain-containing protein" evidence="1">
    <location>
        <begin position="24"/>
        <end position="175"/>
    </location>
</feature>
<comment type="caution">
    <text evidence="2">The sequence shown here is derived from an EMBL/GenBank/DDBJ whole genome shotgun (WGS) entry which is preliminary data.</text>
</comment>
<gene>
    <name evidence="2" type="ORF">A3H75_03135</name>
</gene>
<dbReference type="Proteomes" id="UP000176678">
    <property type="component" value="Unassembled WGS sequence"/>
</dbReference>
<organism evidence="2 3">
    <name type="scientific">Candidatus Uhrbacteria bacterium RIFCSPLOWO2_02_FULL_51_9</name>
    <dbReference type="NCBI Taxonomy" id="1802410"/>
    <lineage>
        <taxon>Bacteria</taxon>
        <taxon>Candidatus Uhriibacteriota</taxon>
    </lineage>
</organism>
<keyword evidence="1" id="KW-0732">Signal</keyword>
<sequence length="175" mass="18811">MTNIKKLLIGATTVSMAFLPAFARAESDINVDTRGNANTEIRAAVAEWREARKERGEKGKNGLGLGLRAKVDAKVGAVATTTVEAKLAVRAVAKAWNEYRATVQDAKQAYQKSEHAARVTMMQALRVAAKTKDGNAAVAALEAYFKSDTEADAKLDAMRVKARKVLTSAIKAIFS</sequence>
<dbReference type="AlphaFoldDB" id="A0A1F7VG51"/>
<evidence type="ECO:0000256" key="1">
    <source>
        <dbReference type="SAM" id="SignalP"/>
    </source>
</evidence>
<feature type="signal peptide" evidence="1">
    <location>
        <begin position="1"/>
        <end position="23"/>
    </location>
</feature>
<protein>
    <recommendedName>
        <fullName evidence="4">DUF5667 domain-containing protein</fullName>
    </recommendedName>
</protein>
<dbReference type="EMBL" id="MGES01000004">
    <property type="protein sequence ID" value="OGL89411.1"/>
    <property type="molecule type" value="Genomic_DNA"/>
</dbReference>